<reference evidence="1 2" key="1">
    <citation type="submission" date="2015-01" db="EMBL/GenBank/DDBJ databases">
        <title>Genome of allotetraploid Gossypium barbadense reveals genomic plasticity and fiber elongation in cotton evolution.</title>
        <authorList>
            <person name="Chen X."/>
            <person name="Liu X."/>
            <person name="Zhao B."/>
            <person name="Zheng H."/>
            <person name="Hu Y."/>
            <person name="Lu G."/>
            <person name="Yang C."/>
            <person name="Chen J."/>
            <person name="Shan C."/>
            <person name="Zhang L."/>
            <person name="Zhou Y."/>
            <person name="Wang L."/>
            <person name="Guo W."/>
            <person name="Bai Y."/>
            <person name="Ruan J."/>
            <person name="Shangguan X."/>
            <person name="Mao Y."/>
            <person name="Jiang J."/>
            <person name="Zhu Y."/>
            <person name="Lei J."/>
            <person name="Kang H."/>
            <person name="Chen S."/>
            <person name="He X."/>
            <person name="Wang R."/>
            <person name="Wang Y."/>
            <person name="Chen J."/>
            <person name="Wang L."/>
            <person name="Yu S."/>
            <person name="Wang B."/>
            <person name="Wei J."/>
            <person name="Song S."/>
            <person name="Lu X."/>
            <person name="Gao Z."/>
            <person name="Gu W."/>
            <person name="Deng X."/>
            <person name="Ma D."/>
            <person name="Wang S."/>
            <person name="Liang W."/>
            <person name="Fang L."/>
            <person name="Cai C."/>
            <person name="Zhu X."/>
            <person name="Zhou B."/>
            <person name="Zhang Y."/>
            <person name="Chen Z."/>
            <person name="Xu S."/>
            <person name="Zhu R."/>
            <person name="Wang S."/>
            <person name="Zhang T."/>
            <person name="Zhao G."/>
        </authorList>
    </citation>
    <scope>NUCLEOTIDE SEQUENCE [LARGE SCALE GENOMIC DNA]</scope>
    <source>
        <strain evidence="2">cv. Xinhai21</strain>
        <tissue evidence="1">Leaf</tissue>
    </source>
</reference>
<dbReference type="InterPro" id="IPR047259">
    <property type="entry name" value="QUIRKY-like"/>
</dbReference>
<dbReference type="OrthoDB" id="1729569at2759"/>
<evidence type="ECO:0000313" key="2">
    <source>
        <dbReference type="Proteomes" id="UP000239757"/>
    </source>
</evidence>
<evidence type="ECO:0000313" key="1">
    <source>
        <dbReference type="EMBL" id="PPR82444.1"/>
    </source>
</evidence>
<protein>
    <submittedName>
        <fullName evidence="1">Uncharacterized protein</fullName>
    </submittedName>
</protein>
<dbReference type="AlphaFoldDB" id="A0A2P5VUD6"/>
<name>A0A2P5VUD6_GOSBA</name>
<dbReference type="PANTHER" id="PTHR31425">
    <property type="entry name" value="PHOSPHORIBOSYLANTHRANILATE TRANSFERASE ISOFORM 1"/>
    <property type="match status" value="1"/>
</dbReference>
<proteinExistence type="predicted"/>
<sequence>MIGKITVALHEVSTSLPPNRKYIIRLFHIEQRMLPLLANLLWYNLGEIAFEEGMEKNVNFFSKLNMSVSLEGRYHVFDESIPIGSDYRPIAKMLWTTMIEVLELGIINISGLQPMNRANLRGYFEVQPPRAKR</sequence>
<dbReference type="Proteomes" id="UP000239757">
    <property type="component" value="Unassembled WGS sequence"/>
</dbReference>
<dbReference type="PANTHER" id="PTHR31425:SF26">
    <property type="entry name" value="PROTEIN QUIRKY-LIKE"/>
    <property type="match status" value="1"/>
</dbReference>
<organism evidence="1 2">
    <name type="scientific">Gossypium barbadense</name>
    <name type="common">Sea Island cotton</name>
    <name type="synonym">Hibiscus barbadensis</name>
    <dbReference type="NCBI Taxonomy" id="3634"/>
    <lineage>
        <taxon>Eukaryota</taxon>
        <taxon>Viridiplantae</taxon>
        <taxon>Streptophyta</taxon>
        <taxon>Embryophyta</taxon>
        <taxon>Tracheophyta</taxon>
        <taxon>Spermatophyta</taxon>
        <taxon>Magnoliopsida</taxon>
        <taxon>eudicotyledons</taxon>
        <taxon>Gunneridae</taxon>
        <taxon>Pentapetalae</taxon>
        <taxon>rosids</taxon>
        <taxon>malvids</taxon>
        <taxon>Malvales</taxon>
        <taxon>Malvaceae</taxon>
        <taxon>Malvoideae</taxon>
        <taxon>Gossypium</taxon>
    </lineage>
</organism>
<dbReference type="EMBL" id="KZ670849">
    <property type="protein sequence ID" value="PPR82444.1"/>
    <property type="molecule type" value="Genomic_DNA"/>
</dbReference>
<accession>A0A2P5VUD6</accession>
<gene>
    <name evidence="1" type="ORF">GOBAR_AA38269</name>
</gene>